<dbReference type="STRING" id="882082.SaccyDRAFT_2531"/>
<evidence type="ECO:0000313" key="2">
    <source>
        <dbReference type="Proteomes" id="UP000002791"/>
    </source>
</evidence>
<organism evidence="1 2">
    <name type="scientific">Saccharomonospora cyanea NA-134</name>
    <dbReference type="NCBI Taxonomy" id="882082"/>
    <lineage>
        <taxon>Bacteria</taxon>
        <taxon>Bacillati</taxon>
        <taxon>Actinomycetota</taxon>
        <taxon>Actinomycetes</taxon>
        <taxon>Pseudonocardiales</taxon>
        <taxon>Pseudonocardiaceae</taxon>
        <taxon>Saccharomonospora</taxon>
    </lineage>
</organism>
<dbReference type="SUPFAM" id="SSF140453">
    <property type="entry name" value="EsxAB dimer-like"/>
    <property type="match status" value="1"/>
</dbReference>
<protein>
    <recommendedName>
        <fullName evidence="3">Excreted virulence factor EspC, type VII ESX diderm</fullName>
    </recommendedName>
</protein>
<dbReference type="RefSeq" id="WP_005456523.1">
    <property type="nucleotide sequence ID" value="NZ_CM001440.1"/>
</dbReference>
<dbReference type="Proteomes" id="UP000002791">
    <property type="component" value="Chromosome"/>
</dbReference>
<dbReference type="Gene3D" id="1.10.287.1060">
    <property type="entry name" value="ESAT-6-like"/>
    <property type="match status" value="1"/>
</dbReference>
<dbReference type="OrthoDB" id="3629109at2"/>
<dbReference type="GO" id="GO:0009306">
    <property type="term" value="P:protein secretion"/>
    <property type="evidence" value="ECO:0007669"/>
    <property type="project" value="InterPro"/>
</dbReference>
<keyword evidence="2" id="KW-1185">Reference proteome</keyword>
<evidence type="ECO:0008006" key="3">
    <source>
        <dbReference type="Google" id="ProtNLM"/>
    </source>
</evidence>
<sequence>MNGYQAEIGALRTAAVAVRKASEQVSAVDLVGAVRGAGAGMPGSRCVQSFDAVGKTWHSALTGWVRQADDYADALNSAADDYSANEDAASAAFGGTGAD</sequence>
<gene>
    <name evidence="1" type="ORF">SaccyDRAFT_2531</name>
</gene>
<name>H5XEC5_9PSEU</name>
<dbReference type="InterPro" id="IPR022536">
    <property type="entry name" value="EspC"/>
</dbReference>
<dbReference type="EMBL" id="CM001440">
    <property type="protein sequence ID" value="EHR61393.1"/>
    <property type="molecule type" value="Genomic_DNA"/>
</dbReference>
<dbReference type="AlphaFoldDB" id="H5XEC5"/>
<dbReference type="InterPro" id="IPR036689">
    <property type="entry name" value="ESAT-6-like_sf"/>
</dbReference>
<accession>H5XEC5</accession>
<dbReference type="HOGENOM" id="CLU_176776_0_0_11"/>
<dbReference type="Pfam" id="PF10824">
    <property type="entry name" value="T7SS_ESX_EspC"/>
    <property type="match status" value="1"/>
</dbReference>
<evidence type="ECO:0000313" key="1">
    <source>
        <dbReference type="EMBL" id="EHR61393.1"/>
    </source>
</evidence>
<reference evidence="1 2" key="1">
    <citation type="submission" date="2011-11" db="EMBL/GenBank/DDBJ databases">
        <title>The Noncontiguous Finished sequence of Saccharomonospora cyanea NA-134.</title>
        <authorList>
            <consortium name="US DOE Joint Genome Institute"/>
            <person name="Lucas S."/>
            <person name="Han J."/>
            <person name="Lapidus A."/>
            <person name="Cheng J.-F."/>
            <person name="Goodwin L."/>
            <person name="Pitluck S."/>
            <person name="Peters L."/>
            <person name="Ovchinnikova G."/>
            <person name="Lu M."/>
            <person name="Detter J.C."/>
            <person name="Han C."/>
            <person name="Tapia R."/>
            <person name="Land M."/>
            <person name="Hauser L."/>
            <person name="Kyrpides N."/>
            <person name="Ivanova N."/>
            <person name="Pagani I."/>
            <person name="Brambilla E.-M."/>
            <person name="Klenk H.-P."/>
            <person name="Woyke T."/>
        </authorList>
    </citation>
    <scope>NUCLEOTIDE SEQUENCE [LARGE SCALE GENOMIC DNA]</scope>
    <source>
        <strain evidence="1 2">NA-134</strain>
    </source>
</reference>
<proteinExistence type="predicted"/>